<dbReference type="Pfam" id="PF01418">
    <property type="entry name" value="HTH_6"/>
    <property type="match status" value="1"/>
</dbReference>
<accession>A0A921F930</accession>
<dbReference type="Gene3D" id="3.40.50.10490">
    <property type="entry name" value="Glucose-6-phosphate isomerase like protein, domain 1"/>
    <property type="match status" value="1"/>
</dbReference>
<dbReference type="Proteomes" id="UP000707535">
    <property type="component" value="Unassembled WGS sequence"/>
</dbReference>
<keyword evidence="3" id="KW-0804">Transcription</keyword>
<dbReference type="RefSeq" id="WP_270332930.1">
    <property type="nucleotide sequence ID" value="NZ_CP113926.1"/>
</dbReference>
<reference evidence="6" key="2">
    <citation type="submission" date="2021-09" db="EMBL/GenBank/DDBJ databases">
        <authorList>
            <person name="Gilroy R."/>
        </authorList>
    </citation>
    <scope>NUCLEOTIDE SEQUENCE</scope>
    <source>
        <strain evidence="6">CHK174-6876</strain>
    </source>
</reference>
<dbReference type="GO" id="GO:1901135">
    <property type="term" value="P:carbohydrate derivative metabolic process"/>
    <property type="evidence" value="ECO:0007669"/>
    <property type="project" value="InterPro"/>
</dbReference>
<name>A0A921F930_9LACO</name>
<evidence type="ECO:0000313" key="6">
    <source>
        <dbReference type="EMBL" id="HJE96658.1"/>
    </source>
</evidence>
<dbReference type="GO" id="GO:0003677">
    <property type="term" value="F:DNA binding"/>
    <property type="evidence" value="ECO:0007669"/>
    <property type="project" value="UniProtKB-KW"/>
</dbReference>
<evidence type="ECO:0000259" key="5">
    <source>
        <dbReference type="PROSITE" id="PS51464"/>
    </source>
</evidence>
<dbReference type="GO" id="GO:0097367">
    <property type="term" value="F:carbohydrate derivative binding"/>
    <property type="evidence" value="ECO:0007669"/>
    <property type="project" value="InterPro"/>
</dbReference>
<dbReference type="InterPro" id="IPR035472">
    <property type="entry name" value="RpiR-like_SIS"/>
</dbReference>
<dbReference type="PANTHER" id="PTHR30514">
    <property type="entry name" value="GLUCOKINASE"/>
    <property type="match status" value="1"/>
</dbReference>
<feature type="domain" description="HTH rpiR-type" evidence="4">
    <location>
        <begin position="1"/>
        <end position="77"/>
    </location>
</feature>
<dbReference type="PANTHER" id="PTHR30514:SF1">
    <property type="entry name" value="HTH-TYPE TRANSCRIPTIONAL REGULATOR HEXR-RELATED"/>
    <property type="match status" value="1"/>
</dbReference>
<reference evidence="6" key="1">
    <citation type="journal article" date="2021" name="PeerJ">
        <title>Extensive microbial diversity within the chicken gut microbiome revealed by metagenomics and culture.</title>
        <authorList>
            <person name="Gilroy R."/>
            <person name="Ravi A."/>
            <person name="Getino M."/>
            <person name="Pursley I."/>
            <person name="Horton D.L."/>
            <person name="Alikhan N.F."/>
            <person name="Baker D."/>
            <person name="Gharbi K."/>
            <person name="Hall N."/>
            <person name="Watson M."/>
            <person name="Adriaenssens E.M."/>
            <person name="Foster-Nyarko E."/>
            <person name="Jarju S."/>
            <person name="Secka A."/>
            <person name="Antonio M."/>
            <person name="Oren A."/>
            <person name="Chaudhuri R.R."/>
            <person name="La Ragione R."/>
            <person name="Hildebrand F."/>
            <person name="Pallen M.J."/>
        </authorList>
    </citation>
    <scope>NUCLEOTIDE SEQUENCE</scope>
    <source>
        <strain evidence="6">CHK174-6876</strain>
    </source>
</reference>
<protein>
    <submittedName>
        <fullName evidence="6">MurR/RpiR family transcriptional regulator</fullName>
    </submittedName>
</protein>
<dbReference type="GO" id="GO:0003700">
    <property type="term" value="F:DNA-binding transcription factor activity"/>
    <property type="evidence" value="ECO:0007669"/>
    <property type="project" value="InterPro"/>
</dbReference>
<dbReference type="CDD" id="cd05013">
    <property type="entry name" value="SIS_RpiR"/>
    <property type="match status" value="1"/>
</dbReference>
<dbReference type="InterPro" id="IPR036388">
    <property type="entry name" value="WH-like_DNA-bd_sf"/>
</dbReference>
<dbReference type="Pfam" id="PF01380">
    <property type="entry name" value="SIS"/>
    <property type="match status" value="1"/>
</dbReference>
<dbReference type="EMBL" id="DYXG01000031">
    <property type="protein sequence ID" value="HJE96658.1"/>
    <property type="molecule type" value="Genomic_DNA"/>
</dbReference>
<dbReference type="PROSITE" id="PS51464">
    <property type="entry name" value="SIS"/>
    <property type="match status" value="1"/>
</dbReference>
<dbReference type="InterPro" id="IPR009057">
    <property type="entry name" value="Homeodomain-like_sf"/>
</dbReference>
<dbReference type="InterPro" id="IPR047640">
    <property type="entry name" value="RpiR-like"/>
</dbReference>
<dbReference type="SUPFAM" id="SSF53697">
    <property type="entry name" value="SIS domain"/>
    <property type="match status" value="1"/>
</dbReference>
<comment type="caution">
    <text evidence="6">The sequence shown here is derived from an EMBL/GenBank/DDBJ whole genome shotgun (WGS) entry which is preliminary data.</text>
</comment>
<feature type="domain" description="SIS" evidence="5">
    <location>
        <begin position="108"/>
        <end position="252"/>
    </location>
</feature>
<dbReference type="InterPro" id="IPR046348">
    <property type="entry name" value="SIS_dom_sf"/>
</dbReference>
<dbReference type="InterPro" id="IPR000281">
    <property type="entry name" value="HTH_RpiR"/>
</dbReference>
<gene>
    <name evidence="6" type="ORF">K8V00_03470</name>
</gene>
<keyword evidence="2" id="KW-0238">DNA-binding</keyword>
<evidence type="ECO:0000256" key="3">
    <source>
        <dbReference type="ARBA" id="ARBA00023163"/>
    </source>
</evidence>
<sequence length="268" mass="30717">MRIEKYVNQHYDELNQTEKEIASFVMMHPKETIAMSITELAQACLVSRSAIFRFTKKIGLSGFNRLKYILEDDQMNKESQRDEDYLEDAINAIGAAARQFKNKDVERIYASFDKAKNIYICSTGWVQEIVSNQLQRDFFIVGKNAYVLPGAVDELGVVLEKMNAGDVLIIISFNGENERLVEQVRQAQIRGIVTLSFTSVSQNKLAETAQYSLYYNVIDKQVPSPNRNESFFTGLYVLNDLLTMGYADYRKHQELEEQDGKGKKEEQS</sequence>
<evidence type="ECO:0000313" key="7">
    <source>
        <dbReference type="Proteomes" id="UP000707535"/>
    </source>
</evidence>
<organism evidence="6 7">
    <name type="scientific">Ligilactobacillus acidipiscis</name>
    <dbReference type="NCBI Taxonomy" id="89059"/>
    <lineage>
        <taxon>Bacteria</taxon>
        <taxon>Bacillati</taxon>
        <taxon>Bacillota</taxon>
        <taxon>Bacilli</taxon>
        <taxon>Lactobacillales</taxon>
        <taxon>Lactobacillaceae</taxon>
        <taxon>Ligilactobacillus</taxon>
    </lineage>
</organism>
<dbReference type="AlphaFoldDB" id="A0A921F930"/>
<dbReference type="SUPFAM" id="SSF46689">
    <property type="entry name" value="Homeodomain-like"/>
    <property type="match status" value="1"/>
</dbReference>
<evidence type="ECO:0000256" key="1">
    <source>
        <dbReference type="ARBA" id="ARBA00023015"/>
    </source>
</evidence>
<dbReference type="Gene3D" id="1.10.10.10">
    <property type="entry name" value="Winged helix-like DNA-binding domain superfamily/Winged helix DNA-binding domain"/>
    <property type="match status" value="1"/>
</dbReference>
<evidence type="ECO:0000259" key="4">
    <source>
        <dbReference type="PROSITE" id="PS51071"/>
    </source>
</evidence>
<keyword evidence="1" id="KW-0805">Transcription regulation</keyword>
<evidence type="ECO:0000256" key="2">
    <source>
        <dbReference type="ARBA" id="ARBA00023125"/>
    </source>
</evidence>
<proteinExistence type="predicted"/>
<dbReference type="PROSITE" id="PS51071">
    <property type="entry name" value="HTH_RPIR"/>
    <property type="match status" value="1"/>
</dbReference>
<dbReference type="InterPro" id="IPR001347">
    <property type="entry name" value="SIS_dom"/>
</dbReference>